<evidence type="ECO:0000256" key="1">
    <source>
        <dbReference type="SAM" id="Coils"/>
    </source>
</evidence>
<feature type="domain" description="Magnesium transporter MgtE intracellular" evidence="3">
    <location>
        <begin position="170"/>
        <end position="241"/>
    </location>
</feature>
<evidence type="ECO:0000259" key="3">
    <source>
        <dbReference type="Pfam" id="PF03448"/>
    </source>
</evidence>
<organism evidence="4 5">
    <name type="scientific">Chelatococcus sambhunathii</name>
    <dbReference type="NCBI Taxonomy" id="363953"/>
    <lineage>
        <taxon>Bacteria</taxon>
        <taxon>Pseudomonadati</taxon>
        <taxon>Pseudomonadota</taxon>
        <taxon>Alphaproteobacteria</taxon>
        <taxon>Hyphomicrobiales</taxon>
        <taxon>Chelatococcaceae</taxon>
        <taxon>Chelatococcus</taxon>
    </lineage>
</organism>
<dbReference type="Pfam" id="PF03448">
    <property type="entry name" value="MgtE_N"/>
    <property type="match status" value="1"/>
</dbReference>
<feature type="compositionally biased region" description="Polar residues" evidence="2">
    <location>
        <begin position="97"/>
        <end position="106"/>
    </location>
</feature>
<keyword evidence="1" id="KW-0175">Coiled coil</keyword>
<name>A0ABU1DCL2_9HYPH</name>
<feature type="coiled-coil region" evidence="1">
    <location>
        <begin position="109"/>
        <end position="167"/>
    </location>
</feature>
<feature type="region of interest" description="Disordered" evidence="2">
    <location>
        <begin position="44"/>
        <end position="107"/>
    </location>
</feature>
<comment type="caution">
    <text evidence="4">The sequence shown here is derived from an EMBL/GenBank/DDBJ whole genome shotgun (WGS) entry which is preliminary data.</text>
</comment>
<evidence type="ECO:0000256" key="2">
    <source>
        <dbReference type="SAM" id="MobiDB-lite"/>
    </source>
</evidence>
<dbReference type="RefSeq" id="WP_309389169.1">
    <property type="nucleotide sequence ID" value="NZ_JADBEO010000006.1"/>
</dbReference>
<feature type="compositionally biased region" description="Basic and acidic residues" evidence="2">
    <location>
        <begin position="50"/>
        <end position="76"/>
    </location>
</feature>
<dbReference type="InterPro" id="IPR006668">
    <property type="entry name" value="Mg_transptr_MgtE_intracell_dom"/>
</dbReference>
<accession>A0ABU1DCL2</accession>
<reference evidence="4" key="1">
    <citation type="submission" date="2020-10" db="EMBL/GenBank/DDBJ databases">
        <authorList>
            <person name="Abbas A."/>
            <person name="Razzaq R."/>
            <person name="Waqas M."/>
            <person name="Abbas N."/>
            <person name="Nielsen T.K."/>
            <person name="Hansen L.H."/>
            <person name="Hussain S."/>
            <person name="Shahid M."/>
        </authorList>
    </citation>
    <scope>NUCLEOTIDE SEQUENCE</scope>
    <source>
        <strain evidence="4">S14</strain>
    </source>
</reference>
<evidence type="ECO:0000313" key="4">
    <source>
        <dbReference type="EMBL" id="MDR4305838.1"/>
    </source>
</evidence>
<evidence type="ECO:0000313" key="5">
    <source>
        <dbReference type="Proteomes" id="UP001181622"/>
    </source>
</evidence>
<sequence length="255" mass="27545">MTTRAPARLRLMPTVILAASALLALKTIEFATHSSYLFATPAAAAASEKPASEKPEGKPAPPKDEAPAVPDDHGKAESSQPPTSRPKENPPVDRSGQLASESSSQGALIEALSKRREAIDARAAELNEREQLLKAAEKRMDERIAELKRLESAIAEADKRRADEESGKLKELVAMYENMKPKEAARIFEKLDPGVLLDVASRMKPRQLSVILGLMPPDAAQKLTVSLARREVAPQVADALDAADLPKIQGKPTPR</sequence>
<dbReference type="Proteomes" id="UP001181622">
    <property type="component" value="Unassembled WGS sequence"/>
</dbReference>
<proteinExistence type="predicted"/>
<gene>
    <name evidence="4" type="ORF">IHQ68_04255</name>
</gene>
<dbReference type="SUPFAM" id="SSF158791">
    <property type="entry name" value="MgtE N-terminal domain-like"/>
    <property type="match status" value="1"/>
</dbReference>
<dbReference type="EMBL" id="JADBEO010000006">
    <property type="protein sequence ID" value="MDR4305838.1"/>
    <property type="molecule type" value="Genomic_DNA"/>
</dbReference>
<keyword evidence="5" id="KW-1185">Reference proteome</keyword>
<protein>
    <recommendedName>
        <fullName evidence="3">Magnesium transporter MgtE intracellular domain-containing protein</fullName>
    </recommendedName>
</protein>